<dbReference type="RefSeq" id="WP_344887024.1">
    <property type="nucleotide sequence ID" value="NZ_BAAAWD010000002.1"/>
</dbReference>
<keyword evidence="2" id="KW-1133">Transmembrane helix</keyword>
<keyword evidence="2" id="KW-0812">Transmembrane</keyword>
<organism evidence="3 4">
    <name type="scientific">Streptosporangium longisporum</name>
    <dbReference type="NCBI Taxonomy" id="46187"/>
    <lineage>
        <taxon>Bacteria</taxon>
        <taxon>Bacillati</taxon>
        <taxon>Actinomycetota</taxon>
        <taxon>Actinomycetes</taxon>
        <taxon>Streptosporangiales</taxon>
        <taxon>Streptosporangiaceae</taxon>
        <taxon>Streptosporangium</taxon>
    </lineage>
</organism>
<protein>
    <submittedName>
        <fullName evidence="3">Pentapeptide repeat-containing protein</fullName>
    </submittedName>
</protein>
<evidence type="ECO:0000256" key="2">
    <source>
        <dbReference type="SAM" id="Phobius"/>
    </source>
</evidence>
<sequence>MRLLKRFRRTRPLPADAAPVMPPVLRMPRAAAWWIVPITLLVGAVVGGVSWWLLSDASSTAAAIARQGALQTALAAGAGVGAAVTLMLAFRRQHHQERTAAVTADLAERNVLLAKEVAEHTKHDATERRVTDLYVKAAEQLGHDQAAVRLAGLYALERLAQDNPGQRQTIVNVICAYLRMPYTPPRPADPEQERKAALREARRRYHATHISGTSPTRPALAPAEDLEGERQVRLTAQRILSEHLRDERPAEQRDTTSPGPRFWPGMRIDLTGATLIDLDFSHCHIAEATFTKATFTGDARFSKVTFTGDAEFGEATFAGDAWFRETFFSGRAHFGKVTFTRYAHFGGATFAAQTWPDKAAFPRDAFFGEAPHIGFTWFGGATFTGHVWFDQVTFAEGAFFGEATFTEGAGFNKATFTERAWFGKAIFTGLASFGGATFTGQAQFIEVTFAKGVEFNEAIATASDGWHVWPAGWWVSGRSDGSGVLVREGED</sequence>
<dbReference type="Proteomes" id="UP001499930">
    <property type="component" value="Unassembled WGS sequence"/>
</dbReference>
<evidence type="ECO:0000313" key="4">
    <source>
        <dbReference type="Proteomes" id="UP001499930"/>
    </source>
</evidence>
<feature type="region of interest" description="Disordered" evidence="1">
    <location>
        <begin position="207"/>
        <end position="228"/>
    </location>
</feature>
<dbReference type="Gene3D" id="2.160.20.80">
    <property type="entry name" value="E3 ubiquitin-protein ligase SopA"/>
    <property type="match status" value="1"/>
</dbReference>
<dbReference type="SUPFAM" id="SSF141571">
    <property type="entry name" value="Pentapeptide repeat-like"/>
    <property type="match status" value="1"/>
</dbReference>
<proteinExistence type="predicted"/>
<reference evidence="4" key="1">
    <citation type="journal article" date="2019" name="Int. J. Syst. Evol. Microbiol.">
        <title>The Global Catalogue of Microorganisms (GCM) 10K type strain sequencing project: providing services to taxonomists for standard genome sequencing and annotation.</title>
        <authorList>
            <consortium name="The Broad Institute Genomics Platform"/>
            <consortium name="The Broad Institute Genome Sequencing Center for Infectious Disease"/>
            <person name="Wu L."/>
            <person name="Ma J."/>
        </authorList>
    </citation>
    <scope>NUCLEOTIDE SEQUENCE [LARGE SCALE GENOMIC DNA]</scope>
    <source>
        <strain evidence="4">JCM 3106</strain>
    </source>
</reference>
<dbReference type="InterPro" id="IPR001646">
    <property type="entry name" value="5peptide_repeat"/>
</dbReference>
<keyword evidence="4" id="KW-1185">Reference proteome</keyword>
<dbReference type="EMBL" id="BAAAWD010000002">
    <property type="protein sequence ID" value="GAA2986301.1"/>
    <property type="molecule type" value="Genomic_DNA"/>
</dbReference>
<accession>A0ABN3XS20</accession>
<feature type="compositionally biased region" description="Basic and acidic residues" evidence="1">
    <location>
        <begin position="240"/>
        <end position="254"/>
    </location>
</feature>
<dbReference type="Pfam" id="PF13576">
    <property type="entry name" value="Pentapeptide_3"/>
    <property type="match status" value="2"/>
</dbReference>
<comment type="caution">
    <text evidence="3">The sequence shown here is derived from an EMBL/GenBank/DDBJ whole genome shotgun (WGS) entry which is preliminary data.</text>
</comment>
<evidence type="ECO:0000256" key="1">
    <source>
        <dbReference type="SAM" id="MobiDB-lite"/>
    </source>
</evidence>
<evidence type="ECO:0000313" key="3">
    <source>
        <dbReference type="EMBL" id="GAA2986301.1"/>
    </source>
</evidence>
<feature type="region of interest" description="Disordered" evidence="1">
    <location>
        <begin position="240"/>
        <end position="263"/>
    </location>
</feature>
<feature type="transmembrane region" description="Helical" evidence="2">
    <location>
        <begin position="73"/>
        <end position="90"/>
    </location>
</feature>
<keyword evidence="2" id="KW-0472">Membrane</keyword>
<name>A0ABN3XS20_9ACTN</name>
<feature type="transmembrane region" description="Helical" evidence="2">
    <location>
        <begin position="31"/>
        <end position="53"/>
    </location>
</feature>
<gene>
    <name evidence="3" type="ORF">GCM10017559_02390</name>
</gene>